<accession>A0ACC0MRE1</accession>
<dbReference type="EMBL" id="CM046395">
    <property type="protein sequence ID" value="KAI8543077.1"/>
    <property type="molecule type" value="Genomic_DNA"/>
</dbReference>
<organism evidence="1 2">
    <name type="scientific">Rhododendron molle</name>
    <name type="common">Chinese azalea</name>
    <name type="synonym">Azalea mollis</name>
    <dbReference type="NCBI Taxonomy" id="49168"/>
    <lineage>
        <taxon>Eukaryota</taxon>
        <taxon>Viridiplantae</taxon>
        <taxon>Streptophyta</taxon>
        <taxon>Embryophyta</taxon>
        <taxon>Tracheophyta</taxon>
        <taxon>Spermatophyta</taxon>
        <taxon>Magnoliopsida</taxon>
        <taxon>eudicotyledons</taxon>
        <taxon>Gunneridae</taxon>
        <taxon>Pentapetalae</taxon>
        <taxon>asterids</taxon>
        <taxon>Ericales</taxon>
        <taxon>Ericaceae</taxon>
        <taxon>Ericoideae</taxon>
        <taxon>Rhodoreae</taxon>
        <taxon>Rhododendron</taxon>
    </lineage>
</organism>
<dbReference type="Proteomes" id="UP001062846">
    <property type="component" value="Chromosome 8"/>
</dbReference>
<keyword evidence="2" id="KW-1185">Reference proteome</keyword>
<protein>
    <submittedName>
        <fullName evidence="1">Uncharacterized protein</fullName>
    </submittedName>
</protein>
<proteinExistence type="predicted"/>
<name>A0ACC0MRE1_RHOML</name>
<gene>
    <name evidence="1" type="ORF">RHMOL_Rhmol08G0190000</name>
</gene>
<evidence type="ECO:0000313" key="1">
    <source>
        <dbReference type="EMBL" id="KAI8543077.1"/>
    </source>
</evidence>
<reference evidence="1" key="1">
    <citation type="submission" date="2022-02" db="EMBL/GenBank/DDBJ databases">
        <title>Plant Genome Project.</title>
        <authorList>
            <person name="Zhang R.-G."/>
        </authorList>
    </citation>
    <scope>NUCLEOTIDE SEQUENCE</scope>
    <source>
        <strain evidence="1">AT1</strain>
    </source>
</reference>
<sequence>MLQAQEKRTYGDSARGDLDQSMEKLIDGDGARGAKPWRLTRVGEDERLKKLSEGGDEQKLALVEEA</sequence>
<comment type="caution">
    <text evidence="1">The sequence shown here is derived from an EMBL/GenBank/DDBJ whole genome shotgun (WGS) entry which is preliminary data.</text>
</comment>
<evidence type="ECO:0000313" key="2">
    <source>
        <dbReference type="Proteomes" id="UP001062846"/>
    </source>
</evidence>